<feature type="transmembrane region" description="Helical" evidence="12">
    <location>
        <begin position="6"/>
        <end position="26"/>
    </location>
</feature>
<evidence type="ECO:0000256" key="2">
    <source>
        <dbReference type="ARBA" id="ARBA00004651"/>
    </source>
</evidence>
<organism evidence="15 16">
    <name type="scientific">Vogesella amnigena</name>
    <dbReference type="NCBI Taxonomy" id="1507449"/>
    <lineage>
        <taxon>Bacteria</taxon>
        <taxon>Pseudomonadati</taxon>
        <taxon>Pseudomonadota</taxon>
        <taxon>Betaproteobacteria</taxon>
        <taxon>Neisseriales</taxon>
        <taxon>Chromobacteriaceae</taxon>
        <taxon>Vogesella</taxon>
    </lineage>
</organism>
<reference evidence="16" key="1">
    <citation type="journal article" date="2019" name="Int. J. Syst. Evol. Microbiol.">
        <title>The Global Catalogue of Microorganisms (GCM) 10K type strain sequencing project: providing services to taxonomists for standard genome sequencing and annotation.</title>
        <authorList>
            <consortium name="The Broad Institute Genomics Platform"/>
            <consortium name="The Broad Institute Genome Sequencing Center for Infectious Disease"/>
            <person name="Wu L."/>
            <person name="Ma J."/>
        </authorList>
    </citation>
    <scope>NUCLEOTIDE SEQUENCE [LARGE SCALE GENOMIC DNA]</scope>
    <source>
        <strain evidence="16">KCTC 42195</strain>
    </source>
</reference>
<comment type="catalytic activity">
    <reaction evidence="1">
        <text>ATP + protein L-histidine = ADP + protein N-phospho-L-histidine.</text>
        <dbReference type="EC" id="2.7.13.3"/>
    </reaction>
</comment>
<gene>
    <name evidence="15" type="primary">creC</name>
    <name evidence="15" type="ORF">ACFOKJ_10845</name>
</gene>
<dbReference type="PANTHER" id="PTHR45436:SF10">
    <property type="entry name" value="HISTIDINE KINASE"/>
    <property type="match status" value="1"/>
</dbReference>
<dbReference type="InterPro" id="IPR029151">
    <property type="entry name" value="Sensor-like_sf"/>
</dbReference>
<dbReference type="Gene3D" id="3.30.565.10">
    <property type="entry name" value="Histidine kinase-like ATPase, C-terminal domain"/>
    <property type="match status" value="1"/>
</dbReference>
<dbReference type="PROSITE" id="PS50885">
    <property type="entry name" value="HAMP"/>
    <property type="match status" value="1"/>
</dbReference>
<evidence type="ECO:0000256" key="7">
    <source>
        <dbReference type="ARBA" id="ARBA00022692"/>
    </source>
</evidence>
<feature type="domain" description="HAMP" evidence="14">
    <location>
        <begin position="204"/>
        <end position="256"/>
    </location>
</feature>
<evidence type="ECO:0000256" key="5">
    <source>
        <dbReference type="ARBA" id="ARBA00022553"/>
    </source>
</evidence>
<feature type="transmembrane region" description="Helical" evidence="12">
    <location>
        <begin position="184"/>
        <end position="206"/>
    </location>
</feature>
<dbReference type="InterPro" id="IPR003661">
    <property type="entry name" value="HisK_dim/P_dom"/>
</dbReference>
<keyword evidence="9 12" id="KW-1133">Transmembrane helix</keyword>
<dbReference type="InterPro" id="IPR005467">
    <property type="entry name" value="His_kinase_dom"/>
</dbReference>
<dbReference type="CDD" id="cd00082">
    <property type="entry name" value="HisKA"/>
    <property type="match status" value="1"/>
</dbReference>
<evidence type="ECO:0000256" key="3">
    <source>
        <dbReference type="ARBA" id="ARBA00012438"/>
    </source>
</evidence>
<dbReference type="Pfam" id="PF02518">
    <property type="entry name" value="HATPase_c"/>
    <property type="match status" value="1"/>
</dbReference>
<dbReference type="Gene3D" id="6.10.340.10">
    <property type="match status" value="1"/>
</dbReference>
<dbReference type="Gene3D" id="3.30.450.20">
    <property type="entry name" value="PAS domain"/>
    <property type="match status" value="1"/>
</dbReference>
<dbReference type="PANTHER" id="PTHR45436">
    <property type="entry name" value="SENSOR HISTIDINE KINASE YKOH"/>
    <property type="match status" value="1"/>
</dbReference>
<dbReference type="SUPFAM" id="SSF47384">
    <property type="entry name" value="Homodimeric domain of signal transducing histidine kinase"/>
    <property type="match status" value="1"/>
</dbReference>
<dbReference type="InterPro" id="IPR003594">
    <property type="entry name" value="HATPase_dom"/>
</dbReference>
<dbReference type="SMART" id="SM00387">
    <property type="entry name" value="HATPase_c"/>
    <property type="match status" value="1"/>
</dbReference>
<dbReference type="EC" id="2.7.13.3" evidence="3"/>
<dbReference type="InterPro" id="IPR004358">
    <property type="entry name" value="Sig_transdc_His_kin-like_C"/>
</dbReference>
<name>A0ABV7TV53_9NEIS</name>
<evidence type="ECO:0000256" key="11">
    <source>
        <dbReference type="ARBA" id="ARBA00023136"/>
    </source>
</evidence>
<dbReference type="EMBL" id="JBHRYH010000021">
    <property type="protein sequence ID" value="MFC3626617.1"/>
    <property type="molecule type" value="Genomic_DNA"/>
</dbReference>
<keyword evidence="16" id="KW-1185">Reference proteome</keyword>
<accession>A0ABV7TV53</accession>
<dbReference type="PROSITE" id="PS50109">
    <property type="entry name" value="HIS_KIN"/>
    <property type="match status" value="1"/>
</dbReference>
<keyword evidence="4" id="KW-1003">Cell membrane</keyword>
<keyword evidence="10" id="KW-0902">Two-component regulatory system</keyword>
<dbReference type="NCBIfam" id="NF008312">
    <property type="entry name" value="PRK11100.1"/>
    <property type="match status" value="1"/>
</dbReference>
<evidence type="ECO:0000259" key="13">
    <source>
        <dbReference type="PROSITE" id="PS50109"/>
    </source>
</evidence>
<dbReference type="SUPFAM" id="SSF55874">
    <property type="entry name" value="ATPase domain of HSP90 chaperone/DNA topoisomerase II/histidine kinase"/>
    <property type="match status" value="1"/>
</dbReference>
<comment type="caution">
    <text evidence="15">The sequence shown here is derived from an EMBL/GenBank/DDBJ whole genome shotgun (WGS) entry which is preliminary data.</text>
</comment>
<evidence type="ECO:0000256" key="1">
    <source>
        <dbReference type="ARBA" id="ARBA00000085"/>
    </source>
</evidence>
<dbReference type="GO" id="GO:0004673">
    <property type="term" value="F:protein histidine kinase activity"/>
    <property type="evidence" value="ECO:0007669"/>
    <property type="project" value="UniProtKB-EC"/>
</dbReference>
<evidence type="ECO:0000313" key="16">
    <source>
        <dbReference type="Proteomes" id="UP001595636"/>
    </source>
</evidence>
<dbReference type="Gene3D" id="1.10.287.130">
    <property type="match status" value="1"/>
</dbReference>
<keyword evidence="8 15" id="KW-0418">Kinase</keyword>
<evidence type="ECO:0000313" key="15">
    <source>
        <dbReference type="EMBL" id="MFC3626617.1"/>
    </source>
</evidence>
<keyword evidence="7 12" id="KW-0812">Transmembrane</keyword>
<evidence type="ECO:0000256" key="10">
    <source>
        <dbReference type="ARBA" id="ARBA00023012"/>
    </source>
</evidence>
<proteinExistence type="predicted"/>
<keyword evidence="5" id="KW-0597">Phosphoprotein</keyword>
<dbReference type="PRINTS" id="PR00344">
    <property type="entry name" value="BCTRLSENSOR"/>
</dbReference>
<dbReference type="RefSeq" id="WP_390279439.1">
    <property type="nucleotide sequence ID" value="NZ_JBHRYH010000021.1"/>
</dbReference>
<evidence type="ECO:0000259" key="14">
    <source>
        <dbReference type="PROSITE" id="PS50885"/>
    </source>
</evidence>
<protein>
    <recommendedName>
        <fullName evidence="3">histidine kinase</fullName>
        <ecNumber evidence="3">2.7.13.3</ecNumber>
    </recommendedName>
</protein>
<evidence type="ECO:0000256" key="9">
    <source>
        <dbReference type="ARBA" id="ARBA00022989"/>
    </source>
</evidence>
<feature type="domain" description="Histidine kinase" evidence="13">
    <location>
        <begin position="263"/>
        <end position="474"/>
    </location>
</feature>
<evidence type="ECO:0000256" key="6">
    <source>
        <dbReference type="ARBA" id="ARBA00022679"/>
    </source>
</evidence>
<dbReference type="Proteomes" id="UP001595636">
    <property type="component" value="Unassembled WGS sequence"/>
</dbReference>
<evidence type="ECO:0000256" key="8">
    <source>
        <dbReference type="ARBA" id="ARBA00022777"/>
    </source>
</evidence>
<evidence type="ECO:0000256" key="4">
    <source>
        <dbReference type="ARBA" id="ARBA00022475"/>
    </source>
</evidence>
<keyword evidence="11 12" id="KW-0472">Membrane</keyword>
<dbReference type="InterPro" id="IPR036890">
    <property type="entry name" value="HATPase_C_sf"/>
</dbReference>
<dbReference type="CDD" id="cd06225">
    <property type="entry name" value="HAMP"/>
    <property type="match status" value="1"/>
</dbReference>
<dbReference type="InterPro" id="IPR050428">
    <property type="entry name" value="TCS_sensor_his_kinase"/>
</dbReference>
<dbReference type="InterPro" id="IPR003660">
    <property type="entry name" value="HAMP_dom"/>
</dbReference>
<keyword evidence="6 15" id="KW-0808">Transferase</keyword>
<comment type="subcellular location">
    <subcellularLocation>
        <location evidence="2">Cell membrane</location>
        <topology evidence="2">Multi-pass membrane protein</topology>
    </subcellularLocation>
</comment>
<dbReference type="SMART" id="SM00388">
    <property type="entry name" value="HisKA"/>
    <property type="match status" value="1"/>
</dbReference>
<sequence>MRFSLRIFLGYFLLLGAVAAYVIGVVRDEIKPAMRRSAEEVLLDTANLLAEMVQPDMAAGRLDGSRLAVAMARLARQPLSAEVWGVPHRQSQLRIYITDNHGVVLLDSAGLATGKDYSQWRDVALTLRGEYGARTTLADAANPLSTVMYVAAPIREGSRIIGVLTVSRPNLAMQPHIERSEGKLARLIGMVLLAALLLGALFSWWLSRGITKLTRFADAVSAGQLVPIPHFTANRELETLARALGRMRSELDGKAYVEQYVHDLTHELKSPLAGIRAAAEILHDELAPEDRARFLRHVESEVGRLQQIIDYLLQLASLETGTAAKQFVRLDLAGLLRTQLAALAPQLGSRRIETILPDGECLLQGDAFLLGQALRNVLQNAIDFSRMDGCIQLHLHRVDHLLTLRIANDGEPIPDFALPQLFQRFFSLPRAGGKKGCGLGLALTRAILQLHGGDIAIANAPPGVCVAIRLPLASR</sequence>
<evidence type="ECO:0000256" key="12">
    <source>
        <dbReference type="SAM" id="Phobius"/>
    </source>
</evidence>
<dbReference type="SUPFAM" id="SSF103190">
    <property type="entry name" value="Sensory domain-like"/>
    <property type="match status" value="1"/>
</dbReference>
<dbReference type="InterPro" id="IPR036097">
    <property type="entry name" value="HisK_dim/P_sf"/>
</dbReference>
<dbReference type="Pfam" id="PF00512">
    <property type="entry name" value="HisKA"/>
    <property type="match status" value="1"/>
</dbReference>